<proteinExistence type="predicted"/>
<evidence type="ECO:0000313" key="1">
    <source>
        <dbReference type="EMBL" id="CAI9117962.1"/>
    </source>
</evidence>
<accession>A0AAV1EEI2</accession>
<evidence type="ECO:0000313" key="2">
    <source>
        <dbReference type="Proteomes" id="UP001161247"/>
    </source>
</evidence>
<protein>
    <submittedName>
        <fullName evidence="1">OLC1v1019455C1</fullName>
    </submittedName>
</protein>
<dbReference type="EMBL" id="OX459126">
    <property type="protein sequence ID" value="CAI9117962.1"/>
    <property type="molecule type" value="Genomic_DNA"/>
</dbReference>
<sequence length="181" mass="20295">MDEKRKLQVRRSVSDIKIVKRSSSRAKVERFEKPSLGNTPIVVDVPHGTTIEVVIFRDTNWEDIQKMRTIDYVCPILAAGCGSRRMIQTKLMICGLHACKEPESIIVSGDDSYGRVKKYWAIDSGSAVSMEIWKKAYSLNGVIHKSIAYANAYNAICYAASLDGATGGRILSRYVDRYQVQ</sequence>
<keyword evidence="2" id="KW-1185">Reference proteome</keyword>
<gene>
    <name evidence="1" type="ORF">OLC1_LOCUS23945</name>
</gene>
<name>A0AAV1EEI2_OLDCO</name>
<dbReference type="AlphaFoldDB" id="A0AAV1EEI2"/>
<dbReference type="Proteomes" id="UP001161247">
    <property type="component" value="Chromosome 9"/>
</dbReference>
<organism evidence="1 2">
    <name type="scientific">Oldenlandia corymbosa var. corymbosa</name>
    <dbReference type="NCBI Taxonomy" id="529605"/>
    <lineage>
        <taxon>Eukaryota</taxon>
        <taxon>Viridiplantae</taxon>
        <taxon>Streptophyta</taxon>
        <taxon>Embryophyta</taxon>
        <taxon>Tracheophyta</taxon>
        <taxon>Spermatophyta</taxon>
        <taxon>Magnoliopsida</taxon>
        <taxon>eudicotyledons</taxon>
        <taxon>Gunneridae</taxon>
        <taxon>Pentapetalae</taxon>
        <taxon>asterids</taxon>
        <taxon>lamiids</taxon>
        <taxon>Gentianales</taxon>
        <taxon>Rubiaceae</taxon>
        <taxon>Rubioideae</taxon>
        <taxon>Spermacoceae</taxon>
        <taxon>Hedyotis-Oldenlandia complex</taxon>
        <taxon>Oldenlandia</taxon>
    </lineage>
</organism>
<reference evidence="1" key="1">
    <citation type="submission" date="2023-03" db="EMBL/GenBank/DDBJ databases">
        <authorList>
            <person name="Julca I."/>
        </authorList>
    </citation>
    <scope>NUCLEOTIDE SEQUENCE</scope>
</reference>